<gene>
    <name evidence="4" type="ORF">NQT62_04860</name>
</gene>
<dbReference type="NCBIfam" id="TIGR00252">
    <property type="entry name" value="YraN family protein"/>
    <property type="match status" value="1"/>
</dbReference>
<comment type="caution">
    <text evidence="4">The sequence shown here is derived from an EMBL/GenBank/DDBJ whole genome shotgun (WGS) entry which is preliminary data.</text>
</comment>
<dbReference type="PANTHER" id="PTHR34039:SF1">
    <property type="entry name" value="UPF0102 PROTEIN YRAN"/>
    <property type="match status" value="1"/>
</dbReference>
<evidence type="ECO:0000256" key="3">
    <source>
        <dbReference type="SAM" id="MobiDB-lite"/>
    </source>
</evidence>
<proteinExistence type="inferred from homology"/>
<dbReference type="Gene3D" id="3.40.1350.10">
    <property type="match status" value="1"/>
</dbReference>
<dbReference type="EMBL" id="JANIGO010000001">
    <property type="protein sequence ID" value="MCQ8895772.1"/>
    <property type="molecule type" value="Genomic_DNA"/>
</dbReference>
<organism evidence="4 5">
    <name type="scientific">Limnobacter humi</name>
    <dbReference type="NCBI Taxonomy" id="1778671"/>
    <lineage>
        <taxon>Bacteria</taxon>
        <taxon>Pseudomonadati</taxon>
        <taxon>Pseudomonadota</taxon>
        <taxon>Betaproteobacteria</taxon>
        <taxon>Burkholderiales</taxon>
        <taxon>Burkholderiaceae</taxon>
        <taxon>Limnobacter</taxon>
    </lineage>
</organism>
<evidence type="ECO:0000256" key="1">
    <source>
        <dbReference type="ARBA" id="ARBA00006738"/>
    </source>
</evidence>
<evidence type="ECO:0000256" key="2">
    <source>
        <dbReference type="HAMAP-Rule" id="MF_00048"/>
    </source>
</evidence>
<dbReference type="RefSeq" id="WP_256763480.1">
    <property type="nucleotide sequence ID" value="NZ_JANIGO010000001.1"/>
</dbReference>
<dbReference type="HAMAP" id="MF_00048">
    <property type="entry name" value="UPF0102"/>
    <property type="match status" value="1"/>
</dbReference>
<dbReference type="PANTHER" id="PTHR34039">
    <property type="entry name" value="UPF0102 PROTEIN YRAN"/>
    <property type="match status" value="1"/>
</dbReference>
<dbReference type="InterPro" id="IPR003509">
    <property type="entry name" value="UPF0102_YraN-like"/>
</dbReference>
<accession>A0ABT1WE23</accession>
<dbReference type="Pfam" id="PF02021">
    <property type="entry name" value="UPF0102"/>
    <property type="match status" value="1"/>
</dbReference>
<protein>
    <recommendedName>
        <fullName evidence="2">UPF0102 protein NQT62_04860</fullName>
    </recommendedName>
</protein>
<name>A0ABT1WE23_9BURK</name>
<dbReference type="InterPro" id="IPR011335">
    <property type="entry name" value="Restrct_endonuc-II-like"/>
</dbReference>
<dbReference type="InterPro" id="IPR011856">
    <property type="entry name" value="tRNA_endonuc-like_dom_sf"/>
</dbReference>
<sequence length="157" mass="17972">MRSKSPKNNGQAPLSRIPWAPAKPTPSAESVPSARQRHIRHSGQEAEARAQTFLQHHGLAPIARNYRCKCGELDLLMADGDTAVVVEVRKRRSSSHGHPLETIDPFKRQRISLCAQLWWIRQGQRQFKHLRFDVVSILNETEPQWIQNAWLLTLCKP</sequence>
<evidence type="ECO:0000313" key="5">
    <source>
        <dbReference type="Proteomes" id="UP001204142"/>
    </source>
</evidence>
<evidence type="ECO:0000313" key="4">
    <source>
        <dbReference type="EMBL" id="MCQ8895772.1"/>
    </source>
</evidence>
<dbReference type="Proteomes" id="UP001204142">
    <property type="component" value="Unassembled WGS sequence"/>
</dbReference>
<comment type="similarity">
    <text evidence="1 2">Belongs to the UPF0102 family.</text>
</comment>
<feature type="region of interest" description="Disordered" evidence="3">
    <location>
        <begin position="1"/>
        <end position="47"/>
    </location>
</feature>
<feature type="compositionally biased region" description="Polar residues" evidence="3">
    <location>
        <begin position="1"/>
        <end position="12"/>
    </location>
</feature>
<keyword evidence="5" id="KW-1185">Reference proteome</keyword>
<dbReference type="CDD" id="cd20736">
    <property type="entry name" value="PoNe_Nuclease"/>
    <property type="match status" value="1"/>
</dbReference>
<reference evidence="4 5" key="1">
    <citation type="submission" date="2022-07" db="EMBL/GenBank/DDBJ databases">
        <authorList>
            <person name="Xamxidin M."/>
            <person name="Wu M."/>
        </authorList>
    </citation>
    <scope>NUCLEOTIDE SEQUENCE [LARGE SCALE GENOMIC DNA]</scope>
    <source>
        <strain evidence="4 5">NBRC 111650</strain>
    </source>
</reference>
<dbReference type="NCBIfam" id="NF009150">
    <property type="entry name" value="PRK12497.1-3"/>
    <property type="match status" value="1"/>
</dbReference>
<dbReference type="SUPFAM" id="SSF52980">
    <property type="entry name" value="Restriction endonuclease-like"/>
    <property type="match status" value="1"/>
</dbReference>